<evidence type="ECO:0000256" key="2">
    <source>
        <dbReference type="ARBA" id="ARBA00022670"/>
    </source>
</evidence>
<reference evidence="8 9" key="1">
    <citation type="submission" date="2017-03" db="EMBL/GenBank/DDBJ databases">
        <title>Genome Survey of Euroglyphus maynei.</title>
        <authorList>
            <person name="Arlian L.G."/>
            <person name="Morgan M.S."/>
            <person name="Rider S.D."/>
        </authorList>
    </citation>
    <scope>NUCLEOTIDE SEQUENCE [LARGE SCALE GENOMIC DNA]</scope>
    <source>
        <strain evidence="8">Arlian Lab</strain>
        <tissue evidence="8">Whole body</tissue>
    </source>
</reference>
<evidence type="ECO:0000259" key="7">
    <source>
        <dbReference type="PROSITE" id="PS50203"/>
    </source>
</evidence>
<feature type="domain" description="Calpain catalytic" evidence="7">
    <location>
        <begin position="20"/>
        <end position="266"/>
    </location>
</feature>
<gene>
    <name evidence="8" type="ORF">BLA29_006845</name>
</gene>
<feature type="active site" evidence="5">
    <location>
        <position position="248"/>
    </location>
</feature>
<dbReference type="PROSITE" id="PS50203">
    <property type="entry name" value="CALPAIN_CAT"/>
    <property type="match status" value="1"/>
</dbReference>
<dbReference type="OrthoDB" id="6512976at2759"/>
<protein>
    <recommendedName>
        <fullName evidence="7">Calpain catalytic domain-containing protein</fullName>
    </recommendedName>
</protein>
<dbReference type="Pfam" id="PF00648">
    <property type="entry name" value="Peptidase_C2"/>
    <property type="match status" value="1"/>
</dbReference>
<dbReference type="InterPro" id="IPR022684">
    <property type="entry name" value="Calpain_cysteine_protease"/>
</dbReference>
<dbReference type="InterPro" id="IPR001300">
    <property type="entry name" value="Peptidase_C2_calpain_cat"/>
</dbReference>
<keyword evidence="2" id="KW-0645">Protease</keyword>
<dbReference type="Proteomes" id="UP000194236">
    <property type="component" value="Unassembled WGS sequence"/>
</dbReference>
<feature type="active site" evidence="5">
    <location>
        <position position="82"/>
    </location>
</feature>
<evidence type="ECO:0000256" key="1">
    <source>
        <dbReference type="ARBA" id="ARBA00007623"/>
    </source>
</evidence>
<comment type="similarity">
    <text evidence="1">Belongs to the peptidase C2 family.</text>
</comment>
<evidence type="ECO:0000256" key="3">
    <source>
        <dbReference type="ARBA" id="ARBA00022801"/>
    </source>
</evidence>
<sequence length="272" mass="31395">MNFFKIKIFNNFFLQIFRTFFENSHIQNDSKILSIVDKELSKHIARWRRFNSNDIDNEKTNWILIQSDPKPSDIIQGLLGNCWLLSALTLVVQHRYLLSNVLPTSSMEFGQSSRCEIRLFLNGRWHSVIVDDWLPCDQCDRLVFSEAKRNQLFVPLIEKAMAKLLGGYHRLIGGHSSLGLTCLTGYPCQVFSLPSANYPDPLSIMEFWTKILSFNSARFLMTVSCGRNGHENRQQEEQYKRLGLLLNHAYSILDIVSIGNLRLVKLVIKPTL</sequence>
<comment type="caution">
    <text evidence="8">The sequence shown here is derived from an EMBL/GenBank/DDBJ whole genome shotgun (WGS) entry which is preliminary data.</text>
</comment>
<accession>A0A1Y3B8H7</accession>
<dbReference type="PANTHER" id="PTHR10183">
    <property type="entry name" value="CALPAIN"/>
    <property type="match status" value="1"/>
</dbReference>
<dbReference type="AlphaFoldDB" id="A0A1Y3B8H7"/>
<dbReference type="SUPFAM" id="SSF54001">
    <property type="entry name" value="Cysteine proteinases"/>
    <property type="match status" value="1"/>
</dbReference>
<dbReference type="Gene3D" id="3.90.70.10">
    <property type="entry name" value="Cysteine proteinases"/>
    <property type="match status" value="1"/>
</dbReference>
<name>A0A1Y3B8H7_EURMA</name>
<dbReference type="PANTHER" id="PTHR10183:SF382">
    <property type="entry name" value="CALPAIN-15"/>
    <property type="match status" value="1"/>
</dbReference>
<keyword evidence="4" id="KW-0788">Thiol protease</keyword>
<dbReference type="EMBL" id="MUJZ01038487">
    <property type="protein sequence ID" value="OTF76228.1"/>
    <property type="molecule type" value="Genomic_DNA"/>
</dbReference>
<dbReference type="GO" id="GO:0006508">
    <property type="term" value="P:proteolysis"/>
    <property type="evidence" value="ECO:0007669"/>
    <property type="project" value="UniProtKB-KW"/>
</dbReference>
<proteinExistence type="inferred from homology"/>
<dbReference type="SMART" id="SM00230">
    <property type="entry name" value="CysPc"/>
    <property type="match status" value="1"/>
</dbReference>
<keyword evidence="3" id="KW-0378">Hydrolase</keyword>
<dbReference type="GO" id="GO:0005737">
    <property type="term" value="C:cytoplasm"/>
    <property type="evidence" value="ECO:0007669"/>
    <property type="project" value="TreeGrafter"/>
</dbReference>
<dbReference type="InterPro" id="IPR000169">
    <property type="entry name" value="Pept_cys_AS"/>
</dbReference>
<evidence type="ECO:0000313" key="9">
    <source>
        <dbReference type="Proteomes" id="UP000194236"/>
    </source>
</evidence>
<evidence type="ECO:0000313" key="8">
    <source>
        <dbReference type="EMBL" id="OTF76228.1"/>
    </source>
</evidence>
<evidence type="ECO:0000256" key="4">
    <source>
        <dbReference type="ARBA" id="ARBA00022807"/>
    </source>
</evidence>
<dbReference type="PROSITE" id="PS00139">
    <property type="entry name" value="THIOL_PROTEASE_CYS"/>
    <property type="match status" value="1"/>
</dbReference>
<evidence type="ECO:0000256" key="6">
    <source>
        <dbReference type="PROSITE-ProRule" id="PRU00239"/>
    </source>
</evidence>
<keyword evidence="9" id="KW-1185">Reference proteome</keyword>
<dbReference type="InterPro" id="IPR038765">
    <property type="entry name" value="Papain-like_cys_pep_sf"/>
</dbReference>
<organism evidence="8 9">
    <name type="scientific">Euroglyphus maynei</name>
    <name type="common">Mayne's house dust mite</name>
    <dbReference type="NCBI Taxonomy" id="6958"/>
    <lineage>
        <taxon>Eukaryota</taxon>
        <taxon>Metazoa</taxon>
        <taxon>Ecdysozoa</taxon>
        <taxon>Arthropoda</taxon>
        <taxon>Chelicerata</taxon>
        <taxon>Arachnida</taxon>
        <taxon>Acari</taxon>
        <taxon>Acariformes</taxon>
        <taxon>Sarcoptiformes</taxon>
        <taxon>Astigmata</taxon>
        <taxon>Psoroptidia</taxon>
        <taxon>Analgoidea</taxon>
        <taxon>Pyroglyphidae</taxon>
        <taxon>Pyroglyphinae</taxon>
        <taxon>Euroglyphus</taxon>
    </lineage>
</organism>
<evidence type="ECO:0000256" key="5">
    <source>
        <dbReference type="PIRSR" id="PIRSR622684-1"/>
    </source>
</evidence>
<comment type="caution">
    <text evidence="6">Lacks conserved residue(s) required for the propagation of feature annotation.</text>
</comment>
<dbReference type="GO" id="GO:0004198">
    <property type="term" value="F:calcium-dependent cysteine-type endopeptidase activity"/>
    <property type="evidence" value="ECO:0007669"/>
    <property type="project" value="InterPro"/>
</dbReference>
<dbReference type="PRINTS" id="PR00704">
    <property type="entry name" value="CALPAIN"/>
</dbReference>